<dbReference type="PANTHER" id="PTHR43040">
    <property type="entry name" value="RIBONUCLEASE D"/>
    <property type="match status" value="1"/>
</dbReference>
<accession>A0A8H3IBX2</accession>
<name>A0A8H3IBX2_9LECA</name>
<dbReference type="EMBL" id="CAJPDT010000007">
    <property type="protein sequence ID" value="CAF9910445.1"/>
    <property type="molecule type" value="Genomic_DNA"/>
</dbReference>
<dbReference type="Proteomes" id="UP000664534">
    <property type="component" value="Unassembled WGS sequence"/>
</dbReference>
<comment type="caution">
    <text evidence="2">The sequence shown here is derived from an EMBL/GenBank/DDBJ whole genome shotgun (WGS) entry which is preliminary data.</text>
</comment>
<dbReference type="InterPro" id="IPR002562">
    <property type="entry name" value="3'-5'_exonuclease_dom"/>
</dbReference>
<dbReference type="Pfam" id="PF01612">
    <property type="entry name" value="DNA_pol_A_exo1"/>
    <property type="match status" value="1"/>
</dbReference>
<dbReference type="GO" id="GO:0008408">
    <property type="term" value="F:3'-5' exonuclease activity"/>
    <property type="evidence" value="ECO:0007669"/>
    <property type="project" value="InterPro"/>
</dbReference>
<evidence type="ECO:0000313" key="3">
    <source>
        <dbReference type="Proteomes" id="UP000664534"/>
    </source>
</evidence>
<gene>
    <name evidence="2" type="ORF">IMSHALPRED_009200</name>
</gene>
<organism evidence="2 3">
    <name type="scientific">Imshaugia aleurites</name>
    <dbReference type="NCBI Taxonomy" id="172621"/>
    <lineage>
        <taxon>Eukaryota</taxon>
        <taxon>Fungi</taxon>
        <taxon>Dikarya</taxon>
        <taxon>Ascomycota</taxon>
        <taxon>Pezizomycotina</taxon>
        <taxon>Lecanoromycetes</taxon>
        <taxon>OSLEUM clade</taxon>
        <taxon>Lecanoromycetidae</taxon>
        <taxon>Lecanorales</taxon>
        <taxon>Lecanorineae</taxon>
        <taxon>Parmeliaceae</taxon>
        <taxon>Imshaugia</taxon>
    </lineage>
</organism>
<proteinExistence type="predicted"/>
<dbReference type="InterPro" id="IPR012337">
    <property type="entry name" value="RNaseH-like_sf"/>
</dbReference>
<feature type="domain" description="3'-5' exonuclease" evidence="1">
    <location>
        <begin position="16"/>
        <end position="201"/>
    </location>
</feature>
<sequence>MKSNLIDSPASIATLINTIVNLPTNPPSLYLDLEGINLSRLDSISILQLLLHPQNHVYLIDIHVLGTAAFTTPGSGGTTLQSILESPTIPKVFFDVRNDSNALFLHHGIALQGVQDVQLMECASRAGVGFSRKFLHCLRRCITTDAPIAVQQKQTWTAVEAAGTMLYAPQKGGSYGIFNERPLREEIRAYCVQDVQFLPVLRQTYCGRLQPIWEARVDVETTARVQLSQTRAYQPQGPDKAFSPWKDIQAGSVFI</sequence>
<dbReference type="GO" id="GO:0003676">
    <property type="term" value="F:nucleic acid binding"/>
    <property type="evidence" value="ECO:0007669"/>
    <property type="project" value="InterPro"/>
</dbReference>
<reference evidence="2" key="1">
    <citation type="submission" date="2021-03" db="EMBL/GenBank/DDBJ databases">
        <authorList>
            <person name="Tagirdzhanova G."/>
        </authorList>
    </citation>
    <scope>NUCLEOTIDE SEQUENCE</scope>
</reference>
<protein>
    <recommendedName>
        <fullName evidence="1">3'-5' exonuclease domain-containing protein</fullName>
    </recommendedName>
</protein>
<keyword evidence="3" id="KW-1185">Reference proteome</keyword>
<dbReference type="OrthoDB" id="26838at2759"/>
<dbReference type="GO" id="GO:0006139">
    <property type="term" value="P:nucleobase-containing compound metabolic process"/>
    <property type="evidence" value="ECO:0007669"/>
    <property type="project" value="InterPro"/>
</dbReference>
<evidence type="ECO:0000259" key="1">
    <source>
        <dbReference type="Pfam" id="PF01612"/>
    </source>
</evidence>
<dbReference type="SUPFAM" id="SSF53098">
    <property type="entry name" value="Ribonuclease H-like"/>
    <property type="match status" value="1"/>
</dbReference>
<evidence type="ECO:0000313" key="2">
    <source>
        <dbReference type="EMBL" id="CAF9910445.1"/>
    </source>
</evidence>
<dbReference type="Gene3D" id="3.30.420.10">
    <property type="entry name" value="Ribonuclease H-like superfamily/Ribonuclease H"/>
    <property type="match status" value="1"/>
</dbReference>
<dbReference type="AlphaFoldDB" id="A0A8H3IBX2"/>
<dbReference type="InterPro" id="IPR036397">
    <property type="entry name" value="RNaseH_sf"/>
</dbReference>
<dbReference type="PANTHER" id="PTHR43040:SF1">
    <property type="entry name" value="RIBONUCLEASE D"/>
    <property type="match status" value="1"/>
</dbReference>